<evidence type="ECO:0000256" key="1">
    <source>
        <dbReference type="ARBA" id="ARBA00001946"/>
    </source>
</evidence>
<keyword evidence="2 7" id="KW-0436">Ligase</keyword>
<evidence type="ECO:0000259" key="9">
    <source>
        <dbReference type="Pfam" id="PF07685"/>
    </source>
</evidence>
<dbReference type="EC" id="6.3.5.11" evidence="7"/>
<dbReference type="InterPro" id="IPR029062">
    <property type="entry name" value="Class_I_gatase-like"/>
</dbReference>
<dbReference type="SUPFAM" id="SSF52317">
    <property type="entry name" value="Class I glutamine amidotransferase-like"/>
    <property type="match status" value="1"/>
</dbReference>
<feature type="domain" description="CobQ/CobB/MinD/ParA nucleotide binding" evidence="8">
    <location>
        <begin position="8"/>
        <end position="193"/>
    </location>
</feature>
<evidence type="ECO:0000256" key="4">
    <source>
        <dbReference type="ARBA" id="ARBA00022840"/>
    </source>
</evidence>
<name>A7NH13_ROSCS</name>
<dbReference type="RefSeq" id="WP_012119191.1">
    <property type="nucleotide sequence ID" value="NC_009767.1"/>
</dbReference>
<evidence type="ECO:0000256" key="2">
    <source>
        <dbReference type="ARBA" id="ARBA00022598"/>
    </source>
</evidence>
<keyword evidence="7" id="KW-0169">Cobalamin biosynthesis</keyword>
<dbReference type="PANTHER" id="PTHR43873:SF1">
    <property type="entry name" value="COBYRINATE A,C-DIAMIDE SYNTHASE"/>
    <property type="match status" value="1"/>
</dbReference>
<dbReference type="SUPFAM" id="SSF52540">
    <property type="entry name" value="P-loop containing nucleoside triphosphate hydrolases"/>
    <property type="match status" value="1"/>
</dbReference>
<dbReference type="Gene3D" id="3.40.50.300">
    <property type="entry name" value="P-loop containing nucleotide triphosphate hydrolases"/>
    <property type="match status" value="1"/>
</dbReference>
<gene>
    <name evidence="7" type="primary">cbiA</name>
    <name evidence="10" type="ordered locus">Rcas_0635</name>
</gene>
<dbReference type="KEGG" id="rca:Rcas_0635"/>
<keyword evidence="5 7" id="KW-0460">Magnesium</keyword>
<dbReference type="PANTHER" id="PTHR43873">
    <property type="entry name" value="COBYRINATE A,C-DIAMIDE SYNTHASE"/>
    <property type="match status" value="1"/>
</dbReference>
<evidence type="ECO:0000256" key="5">
    <source>
        <dbReference type="ARBA" id="ARBA00022842"/>
    </source>
</evidence>
<dbReference type="OrthoDB" id="9764035at2"/>
<dbReference type="STRING" id="383372.Rcas_0635"/>
<dbReference type="eggNOG" id="COG1797">
    <property type="taxonomic scope" value="Bacteria"/>
</dbReference>
<sequence length="467" mass="50430">MSALPRLLFAAPMSGSGKTTITAGLIAALTARGLIVAPFKCGPDYIDPGYHALAAGRACFNLDAWLTPPDQIAGVLARRSADADIAIIEGVMGLFDGYSGDDDTGSSAHIARLTATPVVMVLDARAMARTAAAIVAGLRDFDTQTTIVGVILNRVGSSRHARMVQDAIEGSVGIPVLGFLQRDETLTLPERHLGLIPVAEPGRWQAWLREVRARIEATVDLERVVALARTAPSLDDRAVTLPLFARNERDSEPVIAVARDEAFSFLYEENLDLLRASGARIAFFSPLRDTTLPEGTAALYLCGGFPELYAEALSANRVLLRAIRKAVDAGMPVYAECGGLMYLTDAIIDAEGRAFPMVGALGGRSVMTPRLTLGYRTVRAESDTWLWQKGETLRGHEFHYSAWNDRPERLPRLYTCLPDAMRPAAFSEGAVLNNTLASYIHIHFLACPQAAQRFVAAAAAWQKGARL</sequence>
<proteinExistence type="inferred from homology"/>
<keyword evidence="6 7" id="KW-0315">Glutamine amidotransferase</keyword>
<evidence type="ECO:0000256" key="3">
    <source>
        <dbReference type="ARBA" id="ARBA00022741"/>
    </source>
</evidence>
<evidence type="ECO:0000256" key="6">
    <source>
        <dbReference type="ARBA" id="ARBA00022962"/>
    </source>
</evidence>
<dbReference type="HAMAP" id="MF_00027">
    <property type="entry name" value="CobB_CbiA"/>
    <property type="match status" value="1"/>
</dbReference>
<keyword evidence="4 7" id="KW-0067">ATP-binding</keyword>
<evidence type="ECO:0000313" key="11">
    <source>
        <dbReference type="Proteomes" id="UP000000263"/>
    </source>
</evidence>
<dbReference type="CDD" id="cd03130">
    <property type="entry name" value="GATase1_CobB"/>
    <property type="match status" value="1"/>
</dbReference>
<dbReference type="Proteomes" id="UP000000263">
    <property type="component" value="Chromosome"/>
</dbReference>
<dbReference type="NCBIfam" id="TIGR00379">
    <property type="entry name" value="cobB"/>
    <property type="match status" value="1"/>
</dbReference>
<evidence type="ECO:0000256" key="7">
    <source>
        <dbReference type="HAMAP-Rule" id="MF_00027"/>
    </source>
</evidence>
<comment type="function">
    <text evidence="7">Catalyzes the ATP-dependent amidation of the two carboxylate groups at positions a and c of cobyrinate, using either L-glutamine or ammonia as the nitrogen source.</text>
</comment>
<dbReference type="InterPro" id="IPR011698">
    <property type="entry name" value="GATase_3"/>
</dbReference>
<dbReference type="AlphaFoldDB" id="A7NH13"/>
<evidence type="ECO:0000313" key="10">
    <source>
        <dbReference type="EMBL" id="ABU56760.1"/>
    </source>
</evidence>
<dbReference type="EMBL" id="CP000804">
    <property type="protein sequence ID" value="ABU56760.1"/>
    <property type="molecule type" value="Genomic_DNA"/>
</dbReference>
<protein>
    <recommendedName>
        <fullName evidence="7">Cobyrinate a,c-diamide synthase</fullName>
        <ecNumber evidence="7">6.3.5.11</ecNumber>
    </recommendedName>
    <alternativeName>
        <fullName evidence="7">Cobyrinic acid a,c-diamide synthetase</fullName>
    </alternativeName>
</protein>
<accession>A7NH13</accession>
<dbReference type="InterPro" id="IPR004484">
    <property type="entry name" value="CbiA/CobB_synth"/>
</dbReference>
<keyword evidence="3 7" id="KW-0547">Nucleotide-binding</keyword>
<dbReference type="InterPro" id="IPR027417">
    <property type="entry name" value="P-loop_NTPase"/>
</dbReference>
<comment type="cofactor">
    <cofactor evidence="1 7">
        <name>Mg(2+)</name>
        <dbReference type="ChEBI" id="CHEBI:18420"/>
    </cofactor>
</comment>
<dbReference type="Gene3D" id="3.40.50.880">
    <property type="match status" value="1"/>
</dbReference>
<dbReference type="CDD" id="cd05388">
    <property type="entry name" value="CobB_N"/>
    <property type="match status" value="1"/>
</dbReference>
<dbReference type="GO" id="GO:0042242">
    <property type="term" value="F:cobyrinic acid a,c-diamide synthase activity"/>
    <property type="evidence" value="ECO:0007669"/>
    <property type="project" value="UniProtKB-UniRule"/>
</dbReference>
<feature type="active site" description="Nucleophile" evidence="7">
    <location>
        <position position="337"/>
    </location>
</feature>
<dbReference type="InterPro" id="IPR002586">
    <property type="entry name" value="CobQ/CobB/MinD/ParA_Nub-bd_dom"/>
</dbReference>
<organism evidence="10 11">
    <name type="scientific">Roseiflexus castenholzii (strain DSM 13941 / HLO8)</name>
    <dbReference type="NCBI Taxonomy" id="383372"/>
    <lineage>
        <taxon>Bacteria</taxon>
        <taxon>Bacillati</taxon>
        <taxon>Chloroflexota</taxon>
        <taxon>Chloroflexia</taxon>
        <taxon>Chloroflexales</taxon>
        <taxon>Roseiflexineae</taxon>
        <taxon>Roseiflexaceae</taxon>
        <taxon>Roseiflexus</taxon>
    </lineage>
</organism>
<dbReference type="UniPathway" id="UPA00148">
    <property type="reaction ID" value="UER00231"/>
</dbReference>
<reference evidence="10 11" key="1">
    <citation type="submission" date="2007-08" db="EMBL/GenBank/DDBJ databases">
        <title>Complete sequence of Roseiflexus castenholzii DSM 13941.</title>
        <authorList>
            <consortium name="US DOE Joint Genome Institute"/>
            <person name="Copeland A."/>
            <person name="Lucas S."/>
            <person name="Lapidus A."/>
            <person name="Barry K."/>
            <person name="Glavina del Rio T."/>
            <person name="Dalin E."/>
            <person name="Tice H."/>
            <person name="Pitluck S."/>
            <person name="Thompson L.S."/>
            <person name="Brettin T."/>
            <person name="Bruce D."/>
            <person name="Detter J.C."/>
            <person name="Han C."/>
            <person name="Tapia R."/>
            <person name="Schmutz J."/>
            <person name="Larimer F."/>
            <person name="Land M."/>
            <person name="Hauser L."/>
            <person name="Kyrpides N."/>
            <person name="Mikhailova N."/>
            <person name="Bryant D.A."/>
            <person name="Hanada S."/>
            <person name="Tsukatani Y."/>
            <person name="Richardson P."/>
        </authorList>
    </citation>
    <scope>NUCLEOTIDE SEQUENCE [LARGE SCALE GENOMIC DNA]</scope>
    <source>
        <strain evidence="11">DSM 13941 / HLO8</strain>
    </source>
</reference>
<feature type="site" description="Increases nucleophilicity of active site Cys" evidence="7">
    <location>
        <position position="441"/>
    </location>
</feature>
<dbReference type="GO" id="GO:0005524">
    <property type="term" value="F:ATP binding"/>
    <property type="evidence" value="ECO:0007669"/>
    <property type="project" value="UniProtKB-UniRule"/>
</dbReference>
<comment type="catalytic activity">
    <reaction evidence="7">
        <text>cob(II)yrinate + 2 L-glutamine + 2 ATP + 2 H2O = cob(II)yrinate a,c diamide + 2 L-glutamate + 2 ADP + 2 phosphate + 2 H(+)</text>
        <dbReference type="Rhea" id="RHEA:26289"/>
        <dbReference type="ChEBI" id="CHEBI:15377"/>
        <dbReference type="ChEBI" id="CHEBI:15378"/>
        <dbReference type="ChEBI" id="CHEBI:29985"/>
        <dbReference type="ChEBI" id="CHEBI:30616"/>
        <dbReference type="ChEBI" id="CHEBI:43474"/>
        <dbReference type="ChEBI" id="CHEBI:58359"/>
        <dbReference type="ChEBI" id="CHEBI:58537"/>
        <dbReference type="ChEBI" id="CHEBI:58894"/>
        <dbReference type="ChEBI" id="CHEBI:456216"/>
        <dbReference type="EC" id="6.3.5.11"/>
    </reaction>
</comment>
<keyword evidence="11" id="KW-1185">Reference proteome</keyword>
<feature type="domain" description="CobB/CobQ-like glutamine amidotransferase" evidence="9">
    <location>
        <begin position="255"/>
        <end position="445"/>
    </location>
</feature>
<comment type="domain">
    <text evidence="7">Comprises of two domains. The C-terminal domain contains the binding site for glutamine and catalyzes the hydrolysis of this substrate to glutamate and ammonia. The N-terminal domain is anticipated to bind ATP and cobyrinate and catalyzes the ultimate synthesis of the diamide product. The ammonia produced via the glutaminase domain is probably translocated to the adjacent domain via a molecular tunnel, where it reacts with an activated intermediate.</text>
</comment>
<comment type="miscellaneous">
    <text evidence="7">The a and c carboxylates of cobyrinate are activated for nucleophilic attack via formation of a phosphorylated intermediate by ATP. CbiA catalyzes first the amidation of the c-carboxylate, and then that of the a-carboxylate.</text>
</comment>
<dbReference type="GO" id="GO:0009236">
    <property type="term" value="P:cobalamin biosynthetic process"/>
    <property type="evidence" value="ECO:0007669"/>
    <property type="project" value="UniProtKB-UniRule"/>
</dbReference>
<evidence type="ECO:0000259" key="8">
    <source>
        <dbReference type="Pfam" id="PF01656"/>
    </source>
</evidence>
<dbReference type="HOGENOM" id="CLU_022752_2_0_0"/>
<comment type="similarity">
    <text evidence="7">Belongs to the CobB/CbiA family.</text>
</comment>
<comment type="pathway">
    <text evidence="7">Cofactor biosynthesis; adenosylcobalamin biosynthesis; cob(II)yrinate a,c-diamide from sirohydrochlorin (anaerobic route): step 10/10.</text>
</comment>
<dbReference type="Pfam" id="PF01656">
    <property type="entry name" value="CbiA"/>
    <property type="match status" value="1"/>
</dbReference>
<dbReference type="PROSITE" id="PS51274">
    <property type="entry name" value="GATASE_COBBQ"/>
    <property type="match status" value="1"/>
</dbReference>
<dbReference type="Pfam" id="PF07685">
    <property type="entry name" value="GATase_3"/>
    <property type="match status" value="1"/>
</dbReference>
<dbReference type="NCBIfam" id="NF002204">
    <property type="entry name" value="PRK01077.1"/>
    <property type="match status" value="1"/>
</dbReference>